<evidence type="ECO:0000313" key="1">
    <source>
        <dbReference type="EMBL" id="CCD54369.1"/>
    </source>
</evidence>
<accession>G2YRX1</accession>
<organism evidence="1 2">
    <name type="scientific">Botryotinia fuckeliana (strain T4)</name>
    <name type="common">Noble rot fungus</name>
    <name type="synonym">Botrytis cinerea</name>
    <dbReference type="NCBI Taxonomy" id="999810"/>
    <lineage>
        <taxon>Eukaryota</taxon>
        <taxon>Fungi</taxon>
        <taxon>Dikarya</taxon>
        <taxon>Ascomycota</taxon>
        <taxon>Pezizomycotina</taxon>
        <taxon>Leotiomycetes</taxon>
        <taxon>Helotiales</taxon>
        <taxon>Sclerotiniaceae</taxon>
        <taxon>Botrytis</taxon>
    </lineage>
</organism>
<gene>
    <name evidence="1" type="ORF">BofuT4_uP124170.1</name>
</gene>
<sequence>MDLLVYNEDLYFQFTPRGSEGLLGQTACKNGEIEVAILGRYGDMKWIP</sequence>
<dbReference type="Proteomes" id="UP000008177">
    <property type="component" value="Unplaced contigs"/>
</dbReference>
<name>G2YRX1_BOTF4</name>
<dbReference type="HOGENOM" id="CLU_3159896_0_0_1"/>
<dbReference type="AlphaFoldDB" id="G2YRX1"/>
<proteinExistence type="predicted"/>
<dbReference type="EMBL" id="FQ790351">
    <property type="protein sequence ID" value="CCD54369.1"/>
    <property type="molecule type" value="Genomic_DNA"/>
</dbReference>
<reference evidence="2" key="1">
    <citation type="journal article" date="2011" name="PLoS Genet.">
        <title>Genomic analysis of the necrotrophic fungal pathogens Sclerotinia sclerotiorum and Botrytis cinerea.</title>
        <authorList>
            <person name="Amselem J."/>
            <person name="Cuomo C.A."/>
            <person name="van Kan J.A."/>
            <person name="Viaud M."/>
            <person name="Benito E.P."/>
            <person name="Couloux A."/>
            <person name="Coutinho P.M."/>
            <person name="de Vries R.P."/>
            <person name="Dyer P.S."/>
            <person name="Fillinger S."/>
            <person name="Fournier E."/>
            <person name="Gout L."/>
            <person name="Hahn M."/>
            <person name="Kohn L."/>
            <person name="Lapalu N."/>
            <person name="Plummer K.M."/>
            <person name="Pradier J.M."/>
            <person name="Quevillon E."/>
            <person name="Sharon A."/>
            <person name="Simon A."/>
            <person name="ten Have A."/>
            <person name="Tudzynski B."/>
            <person name="Tudzynski P."/>
            <person name="Wincker P."/>
            <person name="Andrew M."/>
            <person name="Anthouard V."/>
            <person name="Beever R.E."/>
            <person name="Beffa R."/>
            <person name="Benoit I."/>
            <person name="Bouzid O."/>
            <person name="Brault B."/>
            <person name="Chen Z."/>
            <person name="Choquer M."/>
            <person name="Collemare J."/>
            <person name="Cotton P."/>
            <person name="Danchin E.G."/>
            <person name="Da Silva C."/>
            <person name="Gautier A."/>
            <person name="Giraud C."/>
            <person name="Giraud T."/>
            <person name="Gonzalez C."/>
            <person name="Grossetete S."/>
            <person name="Guldener U."/>
            <person name="Henrissat B."/>
            <person name="Howlett B.J."/>
            <person name="Kodira C."/>
            <person name="Kretschmer M."/>
            <person name="Lappartient A."/>
            <person name="Leroch M."/>
            <person name="Levis C."/>
            <person name="Mauceli E."/>
            <person name="Neuveglise C."/>
            <person name="Oeser B."/>
            <person name="Pearson M."/>
            <person name="Poulain J."/>
            <person name="Poussereau N."/>
            <person name="Quesneville H."/>
            <person name="Rascle C."/>
            <person name="Schumacher J."/>
            <person name="Segurens B."/>
            <person name="Sexton A."/>
            <person name="Silva E."/>
            <person name="Sirven C."/>
            <person name="Soanes D.M."/>
            <person name="Talbot N.J."/>
            <person name="Templeton M."/>
            <person name="Yandava C."/>
            <person name="Yarden O."/>
            <person name="Zeng Q."/>
            <person name="Rollins J.A."/>
            <person name="Lebrun M.H."/>
            <person name="Dickman M."/>
        </authorList>
    </citation>
    <scope>NUCLEOTIDE SEQUENCE [LARGE SCALE GENOMIC DNA]</scope>
    <source>
        <strain evidence="2">T4</strain>
    </source>
</reference>
<evidence type="ECO:0000313" key="2">
    <source>
        <dbReference type="Proteomes" id="UP000008177"/>
    </source>
</evidence>
<protein>
    <submittedName>
        <fullName evidence="1">Uncharacterized protein</fullName>
    </submittedName>
</protein>
<dbReference type="InParanoid" id="G2YRX1"/>